<accession>A0ABW5QUE0</accession>
<evidence type="ECO:0000313" key="1">
    <source>
        <dbReference type="EMBL" id="MFD2659775.1"/>
    </source>
</evidence>
<gene>
    <name evidence="1" type="ORF">ACFSW5_05775</name>
</gene>
<dbReference type="RefSeq" id="WP_379270459.1">
    <property type="nucleotide sequence ID" value="NZ_JBHUGT010000023.1"/>
</dbReference>
<comment type="caution">
    <text evidence="1">The sequence shown here is derived from an EMBL/GenBank/DDBJ whole genome shotgun (WGS) entry which is preliminary data.</text>
</comment>
<name>A0ABW5QUE0_9BACL</name>
<protein>
    <submittedName>
        <fullName evidence="1">AAA family ATPase</fullName>
    </submittedName>
</protein>
<dbReference type="Proteomes" id="UP001597493">
    <property type="component" value="Unassembled WGS sequence"/>
</dbReference>
<dbReference type="Pfam" id="PF13671">
    <property type="entry name" value="AAA_33"/>
    <property type="match status" value="1"/>
</dbReference>
<evidence type="ECO:0000313" key="2">
    <source>
        <dbReference type="Proteomes" id="UP001597493"/>
    </source>
</evidence>
<reference evidence="2" key="1">
    <citation type="journal article" date="2019" name="Int. J. Syst. Evol. Microbiol.">
        <title>The Global Catalogue of Microorganisms (GCM) 10K type strain sequencing project: providing services to taxonomists for standard genome sequencing and annotation.</title>
        <authorList>
            <consortium name="The Broad Institute Genomics Platform"/>
            <consortium name="The Broad Institute Genome Sequencing Center for Infectious Disease"/>
            <person name="Wu L."/>
            <person name="Ma J."/>
        </authorList>
    </citation>
    <scope>NUCLEOTIDE SEQUENCE [LARGE SCALE GENOMIC DNA]</scope>
    <source>
        <strain evidence="2">TISTR 1827</strain>
    </source>
</reference>
<dbReference type="EMBL" id="JBHUMY010000006">
    <property type="protein sequence ID" value="MFD2659775.1"/>
    <property type="molecule type" value="Genomic_DNA"/>
</dbReference>
<proteinExistence type="predicted"/>
<dbReference type="Gene3D" id="3.40.50.300">
    <property type="entry name" value="P-loop containing nucleotide triphosphate hydrolases"/>
    <property type="match status" value="1"/>
</dbReference>
<keyword evidence="2" id="KW-1185">Reference proteome</keyword>
<organism evidence="1 2">
    <name type="scientific">Paenibacillus thailandensis</name>
    <dbReference type="NCBI Taxonomy" id="393250"/>
    <lineage>
        <taxon>Bacteria</taxon>
        <taxon>Bacillati</taxon>
        <taxon>Bacillota</taxon>
        <taxon>Bacilli</taxon>
        <taxon>Bacillales</taxon>
        <taxon>Paenibacillaceae</taxon>
        <taxon>Paenibacillus</taxon>
    </lineage>
</organism>
<sequence>MRRLVFFIGPAGAGKTTIAKALVERRKDAVFLDMDTTLRPAAEAIMAAAGLDPNDRDSDDYKRLCRDLGYRMTMNAALENLELGLNVFVVGPFTREVGQADWLDRELARIGLAISDVDVKVVSVHVESETLYRERIERRQLASDEWKLKHWDRFRQSLSLREIGWAIPPANRLVFNNSEPLTERRLEAVERFIY</sequence>
<dbReference type="InterPro" id="IPR027417">
    <property type="entry name" value="P-loop_NTPase"/>
</dbReference>
<dbReference type="SUPFAM" id="SSF52540">
    <property type="entry name" value="P-loop containing nucleoside triphosphate hydrolases"/>
    <property type="match status" value="1"/>
</dbReference>